<dbReference type="Proteomes" id="UP000825935">
    <property type="component" value="Chromosome 20"/>
</dbReference>
<sequence>MILKYTWVSKSNCCVSRRTWKLQNAIFSRTIHTSITGMGVETIAGEAERTNTNTSIHCDPESIKPIPYSTSVTSLIL</sequence>
<evidence type="ECO:0000313" key="2">
    <source>
        <dbReference type="Proteomes" id="UP000825935"/>
    </source>
</evidence>
<name>A0A8T2SIN6_CERRI</name>
<gene>
    <name evidence="1" type="ORF">KP509_20G082400</name>
</gene>
<reference evidence="1" key="1">
    <citation type="submission" date="2021-08" db="EMBL/GenBank/DDBJ databases">
        <title>WGS assembly of Ceratopteris richardii.</title>
        <authorList>
            <person name="Marchant D.B."/>
            <person name="Chen G."/>
            <person name="Jenkins J."/>
            <person name="Shu S."/>
            <person name="Leebens-Mack J."/>
            <person name="Grimwood J."/>
            <person name="Schmutz J."/>
            <person name="Soltis P."/>
            <person name="Soltis D."/>
            <person name="Chen Z.-H."/>
        </authorList>
    </citation>
    <scope>NUCLEOTIDE SEQUENCE</scope>
    <source>
        <strain evidence="1">Whitten #5841</strain>
        <tissue evidence="1">Leaf</tissue>
    </source>
</reference>
<organism evidence="1 2">
    <name type="scientific">Ceratopteris richardii</name>
    <name type="common">Triangle waterfern</name>
    <dbReference type="NCBI Taxonomy" id="49495"/>
    <lineage>
        <taxon>Eukaryota</taxon>
        <taxon>Viridiplantae</taxon>
        <taxon>Streptophyta</taxon>
        <taxon>Embryophyta</taxon>
        <taxon>Tracheophyta</taxon>
        <taxon>Polypodiopsida</taxon>
        <taxon>Polypodiidae</taxon>
        <taxon>Polypodiales</taxon>
        <taxon>Pteridineae</taxon>
        <taxon>Pteridaceae</taxon>
        <taxon>Parkerioideae</taxon>
        <taxon>Ceratopteris</taxon>
    </lineage>
</organism>
<dbReference type="EMBL" id="CM035425">
    <property type="protein sequence ID" value="KAH7332331.1"/>
    <property type="molecule type" value="Genomic_DNA"/>
</dbReference>
<evidence type="ECO:0000313" key="1">
    <source>
        <dbReference type="EMBL" id="KAH7332331.1"/>
    </source>
</evidence>
<dbReference type="AlphaFoldDB" id="A0A8T2SIN6"/>
<accession>A0A8T2SIN6</accession>
<keyword evidence="2" id="KW-1185">Reference proteome</keyword>
<comment type="caution">
    <text evidence="1">The sequence shown here is derived from an EMBL/GenBank/DDBJ whole genome shotgun (WGS) entry which is preliminary data.</text>
</comment>
<protein>
    <submittedName>
        <fullName evidence="1">Uncharacterized protein</fullName>
    </submittedName>
</protein>
<proteinExistence type="predicted"/>